<feature type="region of interest" description="Disordered" evidence="2">
    <location>
        <begin position="695"/>
        <end position="724"/>
    </location>
</feature>
<comment type="caution">
    <text evidence="4">The sequence shown here is derived from an EMBL/GenBank/DDBJ whole genome shotgun (WGS) entry which is preliminary data.</text>
</comment>
<dbReference type="InterPro" id="IPR000331">
    <property type="entry name" value="Rap/Ran_GAP_dom"/>
</dbReference>
<evidence type="ECO:0000256" key="2">
    <source>
        <dbReference type="SAM" id="MobiDB-lite"/>
    </source>
</evidence>
<dbReference type="PANTHER" id="PTHR10063:SF0">
    <property type="entry name" value="TUBERIN"/>
    <property type="match status" value="1"/>
</dbReference>
<dbReference type="FunFam" id="3.40.50.11210:FF:000007">
    <property type="entry name" value="Tuberous sclerosis 2"/>
    <property type="match status" value="1"/>
</dbReference>
<dbReference type="EMBL" id="JAACFV010000075">
    <property type="protein sequence ID" value="KAF7507048.1"/>
    <property type="molecule type" value="Genomic_DNA"/>
</dbReference>
<name>A0A8H7ADD3_9EURO</name>
<dbReference type="PANTHER" id="PTHR10063">
    <property type="entry name" value="TUBERIN"/>
    <property type="match status" value="1"/>
</dbReference>
<dbReference type="GO" id="GO:0033596">
    <property type="term" value="C:TSC1-TSC2 complex"/>
    <property type="evidence" value="ECO:0007669"/>
    <property type="project" value="TreeGrafter"/>
</dbReference>
<gene>
    <name evidence="4" type="ORF">GJ744_010976</name>
</gene>
<evidence type="ECO:0000259" key="3">
    <source>
        <dbReference type="PROSITE" id="PS50085"/>
    </source>
</evidence>
<dbReference type="InterPro" id="IPR024584">
    <property type="entry name" value="Tuberin_N"/>
</dbReference>
<dbReference type="Pfam" id="PF03542">
    <property type="entry name" value="Tuberin"/>
    <property type="match status" value="1"/>
</dbReference>
<dbReference type="PROSITE" id="PS50085">
    <property type="entry name" value="RAPGAP"/>
    <property type="match status" value="1"/>
</dbReference>
<sequence>MPFFGLFGRLTDFRICPPVLKRGYSLKGHCMSKKHASPRQPASEPTSGYGPASTLSASHPGTTSTSQTSSRGRSGQTWPYLVNHMKSENIDFSQLFTLSQHYDDSPQTAKQWLTSFKDLRPGSNVSLKLVAVKVIDTAEDNGTSPTYPSMLPVLSKWVRMWFDRAHAARLLQKRKNPTKKAQRTFVPEDDDFDWICAYTTDYLKLDHQGLAEEDIVVLIESILYVCSKSGAAVDFDRLLKLLVSVYSRYGCPASVFGKSLYLLCGIRGSFPELPAHFNECLNLILSSPQGAAAVGVLHGFLRADTSKLDNSELSTTTNAARGGLQIFQQVIESEPTAAVSTGELLSSLLSATTLQSGRVNEALLSLCVTLVEQKPSVVDGPNEQFAMFMEIVDAAYGAVKVRKQATEEGSASSVRSSREMKLEGNGTPTTVRDMVDSVLERILRSSVGFKRSLVFNHFLAYAGQQSAETSLRVLGYAGKDILKEQDHGHWRKDTLQMIRMIQSPTVSSNVRLTAIEIVESALWSPELTWSNRDEGCIGSAEGTTTIDLVQELLAMIKTETNPRILQAVVDTAIRAVITYDARHFTEQTCSDLAEVIFREPASTEVAQCAEIGARGLVSIFMRSLNTVHVGRTDVAYRKLNEIASSFGAPAEARLAAMRLLFRIRCDSTGRIYISETSDSENLAAALCRTDESAAKFPQASDSSEEQGSSRSSGSATRRQKPTPPLWIYPGVPALPHVPDRQSSEFVVAPGSEMDVGSERRKPMELELGIWLESIITCLQKDPGWETYSYIIVHTGAQLSNVTLFEGTIRQIQFLRSVLYEQVRTTSFHEPPTATGLKKGDVALCIFNAMTPLIAYKAHFSRNECDALVRAFVAGVGSFEGTSRGCIHSLSICCFEIPASVTKNLSGILHKIQTNATQSHLSMHFLEFFAGLARLPEVHTNLHGDQIRLIFGICIGYIKSMRDRRAQTPVSAGAKAEAPATRLSGVTVPPFRAKILSAIELPQYVSTLAYQTMIFWFLSLKLSERAKHVPWIIKSLIAVDNDGNEQMEKQSEVFIDMMQRTAFSDLGETLPHPDFARESDGSVTVASWLVGLSIVTIETAGSTGRSQITKRQASGTTHSVYQQFTAEPPPHHAPLITDIRPETTLPTAMLPQHILLQLVTTCAPTSLASQPLPLPDADYVQRALKAFDLNPTVDSNKAGVIYIGPGQSQESEILANTQGSADFDQFLHGLGTKMRLDSAKFNTQGLRSDRDGEYAYAWRDRVTEIVYHVPTMMPTSLEDDPQGNNKKMHIGNDHVNIIFNRSGKVFEFNTFSSQFNYINIVVTPASRIADIGESCPASTITTTVNASSSSTKLSNKHPQFYTVHTLTAPGFPCISPCSDPKIISSANLAGFVRLVALNACVFSLAWRDRDSPSSDHMSSWRNRLQEIRSLRDRVTREAASAAPEPKKGVALYAGYGKAGAGGRPSLYPEGRGELTGEARRPTVVDYENVSANAEGRKAGGEEKMADLYDFSRWALQ</sequence>
<keyword evidence="5" id="KW-1185">Reference proteome</keyword>
<dbReference type="GO" id="GO:0051056">
    <property type="term" value="P:regulation of small GTPase mediated signal transduction"/>
    <property type="evidence" value="ECO:0007669"/>
    <property type="project" value="InterPro"/>
</dbReference>
<dbReference type="GO" id="GO:0005096">
    <property type="term" value="F:GTPase activator activity"/>
    <property type="evidence" value="ECO:0007669"/>
    <property type="project" value="UniProtKB-KW"/>
</dbReference>
<dbReference type="Gene3D" id="3.40.50.11210">
    <property type="entry name" value="Rap/Ran-GAP"/>
    <property type="match status" value="1"/>
</dbReference>
<proteinExistence type="predicted"/>
<feature type="compositionally biased region" description="Low complexity" evidence="2">
    <location>
        <begin position="698"/>
        <end position="715"/>
    </location>
</feature>
<dbReference type="Pfam" id="PF02145">
    <property type="entry name" value="Rap_GAP"/>
    <property type="match status" value="1"/>
</dbReference>
<dbReference type="OrthoDB" id="19311at2759"/>
<dbReference type="Pfam" id="PF11864">
    <property type="entry name" value="DUF3384"/>
    <property type="match status" value="1"/>
</dbReference>
<protein>
    <recommendedName>
        <fullName evidence="3">Rap-GAP domain-containing protein</fullName>
    </recommendedName>
</protein>
<evidence type="ECO:0000313" key="4">
    <source>
        <dbReference type="EMBL" id="KAF7507048.1"/>
    </source>
</evidence>
<keyword evidence="1" id="KW-0343">GTPase activation</keyword>
<dbReference type="InterPro" id="IPR035974">
    <property type="entry name" value="Rap/Ran-GAP_sf"/>
</dbReference>
<dbReference type="SUPFAM" id="SSF111347">
    <property type="entry name" value="Rap/Ran-GAP"/>
    <property type="match status" value="1"/>
</dbReference>
<feature type="region of interest" description="Disordered" evidence="2">
    <location>
        <begin position="31"/>
        <end position="77"/>
    </location>
</feature>
<evidence type="ECO:0000256" key="1">
    <source>
        <dbReference type="ARBA" id="ARBA00022468"/>
    </source>
</evidence>
<dbReference type="InterPro" id="IPR018515">
    <property type="entry name" value="Tuberin-type_domain"/>
</dbReference>
<accession>A0A8H7ADD3</accession>
<feature type="region of interest" description="Disordered" evidence="2">
    <location>
        <begin position="407"/>
        <end position="428"/>
    </location>
</feature>
<organism evidence="4 5">
    <name type="scientific">Endocarpon pusillum</name>
    <dbReference type="NCBI Taxonomy" id="364733"/>
    <lineage>
        <taxon>Eukaryota</taxon>
        <taxon>Fungi</taxon>
        <taxon>Dikarya</taxon>
        <taxon>Ascomycota</taxon>
        <taxon>Pezizomycotina</taxon>
        <taxon>Eurotiomycetes</taxon>
        <taxon>Chaetothyriomycetidae</taxon>
        <taxon>Verrucariales</taxon>
        <taxon>Verrucariaceae</taxon>
        <taxon>Endocarpon</taxon>
    </lineage>
</organism>
<evidence type="ECO:0000313" key="5">
    <source>
        <dbReference type="Proteomes" id="UP000606974"/>
    </source>
</evidence>
<dbReference type="GO" id="GO:0005634">
    <property type="term" value="C:nucleus"/>
    <property type="evidence" value="ECO:0007669"/>
    <property type="project" value="InterPro"/>
</dbReference>
<feature type="compositionally biased region" description="Low complexity" evidence="2">
    <location>
        <begin position="61"/>
        <end position="77"/>
    </location>
</feature>
<dbReference type="GO" id="GO:0032007">
    <property type="term" value="P:negative regulation of TOR signaling"/>
    <property type="evidence" value="ECO:0007669"/>
    <property type="project" value="TreeGrafter"/>
</dbReference>
<reference evidence="4" key="1">
    <citation type="submission" date="2020-02" db="EMBL/GenBank/DDBJ databases">
        <authorList>
            <person name="Palmer J.M."/>
        </authorList>
    </citation>
    <scope>NUCLEOTIDE SEQUENCE</scope>
    <source>
        <strain evidence="4">EPUS1.4</strain>
        <tissue evidence="4">Thallus</tissue>
    </source>
</reference>
<dbReference type="Proteomes" id="UP000606974">
    <property type="component" value="Unassembled WGS sequence"/>
</dbReference>
<feature type="domain" description="Rap-GAP" evidence="3">
    <location>
        <begin position="1183"/>
        <end position="1429"/>
    </location>
</feature>
<dbReference type="InterPro" id="IPR027107">
    <property type="entry name" value="Tuberin/Ral-act_asu"/>
</dbReference>